<dbReference type="Proteomes" id="UP000019132">
    <property type="component" value="Unassembled WGS sequence"/>
</dbReference>
<dbReference type="EMBL" id="GL376637">
    <property type="status" value="NOT_ANNOTATED_CDS"/>
    <property type="molecule type" value="Genomic_DNA"/>
</dbReference>
<dbReference type="SUPFAM" id="SSF53098">
    <property type="entry name" value="Ribonuclease H-like"/>
    <property type="match status" value="1"/>
</dbReference>
<keyword evidence="3" id="KW-1185">Reference proteome</keyword>
<dbReference type="AlphaFoldDB" id="K3X3L3"/>
<reference evidence="3" key="2">
    <citation type="submission" date="2010-04" db="EMBL/GenBank/DDBJ databases">
        <authorList>
            <person name="Buell R."/>
            <person name="Hamilton J."/>
            <person name="Hostetler J."/>
        </authorList>
    </citation>
    <scope>NUCLEOTIDE SEQUENCE [LARGE SCALE GENOMIC DNA]</scope>
    <source>
        <strain evidence="3">DAOM:BR144</strain>
    </source>
</reference>
<name>K3X3L3_GLOUD</name>
<reference evidence="2" key="3">
    <citation type="submission" date="2015-02" db="UniProtKB">
        <authorList>
            <consortium name="EnsemblProtists"/>
        </authorList>
    </citation>
    <scope>IDENTIFICATION</scope>
    <source>
        <strain evidence="2">DAOM BR144</strain>
    </source>
</reference>
<feature type="domain" description="HAT C-terminal dimerisation" evidence="1">
    <location>
        <begin position="92"/>
        <end position="169"/>
    </location>
</feature>
<protein>
    <recommendedName>
        <fullName evidence="1">HAT C-terminal dimerisation domain-containing protein</fullName>
    </recommendedName>
</protein>
<evidence type="ECO:0000259" key="1">
    <source>
        <dbReference type="Pfam" id="PF05699"/>
    </source>
</evidence>
<accession>K3X3L3</accession>
<evidence type="ECO:0000313" key="3">
    <source>
        <dbReference type="Proteomes" id="UP000019132"/>
    </source>
</evidence>
<dbReference type="InParanoid" id="K3X3L3"/>
<dbReference type="EnsemblProtists" id="PYU1_T011812">
    <property type="protein sequence ID" value="PYU1_T011812"/>
    <property type="gene ID" value="PYU1_G011786"/>
</dbReference>
<dbReference type="Pfam" id="PF05699">
    <property type="entry name" value="Dimer_Tnp_hAT"/>
    <property type="match status" value="1"/>
</dbReference>
<dbReference type="OMA" id="ETILEFW"/>
<dbReference type="InterPro" id="IPR008906">
    <property type="entry name" value="HATC_C_dom"/>
</dbReference>
<evidence type="ECO:0000313" key="2">
    <source>
        <dbReference type="EnsemblProtists" id="PYU1_T011812"/>
    </source>
</evidence>
<dbReference type="VEuPathDB" id="FungiDB:PYU1_G011786"/>
<reference evidence="3" key="1">
    <citation type="journal article" date="2010" name="Genome Biol.">
        <title>Genome sequence of the necrotrophic plant pathogen Pythium ultimum reveals original pathogenicity mechanisms and effector repertoire.</title>
        <authorList>
            <person name="Levesque C.A."/>
            <person name="Brouwer H."/>
            <person name="Cano L."/>
            <person name="Hamilton J.P."/>
            <person name="Holt C."/>
            <person name="Huitema E."/>
            <person name="Raffaele S."/>
            <person name="Robideau G.P."/>
            <person name="Thines M."/>
            <person name="Win J."/>
            <person name="Zerillo M.M."/>
            <person name="Beakes G.W."/>
            <person name="Boore J.L."/>
            <person name="Busam D."/>
            <person name="Dumas B."/>
            <person name="Ferriera S."/>
            <person name="Fuerstenberg S.I."/>
            <person name="Gachon C.M."/>
            <person name="Gaulin E."/>
            <person name="Govers F."/>
            <person name="Grenville-Briggs L."/>
            <person name="Horner N."/>
            <person name="Hostetler J."/>
            <person name="Jiang R.H."/>
            <person name="Johnson J."/>
            <person name="Krajaejun T."/>
            <person name="Lin H."/>
            <person name="Meijer H.J."/>
            <person name="Moore B."/>
            <person name="Morris P."/>
            <person name="Phuntmart V."/>
            <person name="Puiu D."/>
            <person name="Shetty J."/>
            <person name="Stajich J.E."/>
            <person name="Tripathy S."/>
            <person name="Wawra S."/>
            <person name="van West P."/>
            <person name="Whitty B.R."/>
            <person name="Coutinho P.M."/>
            <person name="Henrissat B."/>
            <person name="Martin F."/>
            <person name="Thomas P.D."/>
            <person name="Tyler B.M."/>
            <person name="De Vries R.P."/>
            <person name="Kamoun S."/>
            <person name="Yandell M."/>
            <person name="Tisserat N."/>
            <person name="Buell C.R."/>
        </authorList>
    </citation>
    <scope>NUCLEOTIDE SEQUENCE</scope>
    <source>
        <strain evidence="3">DAOM:BR144</strain>
    </source>
</reference>
<dbReference type="InterPro" id="IPR012337">
    <property type="entry name" value="RNaseH-like_sf"/>
</dbReference>
<proteinExistence type="predicted"/>
<organism evidence="2 3">
    <name type="scientific">Globisporangium ultimum (strain ATCC 200006 / CBS 805.95 / DAOM BR144)</name>
    <name type="common">Pythium ultimum</name>
    <dbReference type="NCBI Taxonomy" id="431595"/>
    <lineage>
        <taxon>Eukaryota</taxon>
        <taxon>Sar</taxon>
        <taxon>Stramenopiles</taxon>
        <taxon>Oomycota</taxon>
        <taxon>Peronosporomycetes</taxon>
        <taxon>Pythiales</taxon>
        <taxon>Pythiaceae</taxon>
        <taxon>Globisporangium</taxon>
    </lineage>
</organism>
<sequence>MQMMFHPLFKCMKGLSTSVQLCNSQLGATRGAIERIEIAVKDVVKLRLQTTLQLLTIGSLPAAFSDELTELFGSALTPVASAPTRLNQVEEELKRWLDDPSPLLRDSDNKAESLLSFWRRQVTEENYKFLSKAARIILAISVSSAQIERDFGVSGMMVTAQRSCLSAHNIGMWS</sequence>
<dbReference type="GO" id="GO:0046983">
    <property type="term" value="F:protein dimerization activity"/>
    <property type="evidence" value="ECO:0007669"/>
    <property type="project" value="InterPro"/>
</dbReference>
<dbReference type="HOGENOM" id="CLU_079231_0_0_1"/>